<dbReference type="Proteomes" id="UP000326500">
    <property type="component" value="Unassembled WGS sequence"/>
</dbReference>
<dbReference type="EMBL" id="FNFT01000006">
    <property type="protein sequence ID" value="SDK25600.1"/>
    <property type="molecule type" value="Genomic_DNA"/>
</dbReference>
<protein>
    <recommendedName>
        <fullName evidence="3">Polysaccharide deacetylase</fullName>
    </recommendedName>
</protein>
<accession>A0A1G9AGC2</accession>
<dbReference type="InterPro" id="IPR011330">
    <property type="entry name" value="Glyco_hydro/deAcase_b/a-brl"/>
</dbReference>
<dbReference type="RefSeq" id="WP_066954630.1">
    <property type="nucleotide sequence ID" value="NZ_BCNX01000003.1"/>
</dbReference>
<dbReference type="OrthoDB" id="146748at2157"/>
<name>A0A1G9AGC2_9EURY</name>
<gene>
    <name evidence="1" type="ORF">SAMN04488571_1063</name>
</gene>
<dbReference type="GO" id="GO:0005975">
    <property type="term" value="P:carbohydrate metabolic process"/>
    <property type="evidence" value="ECO:0007669"/>
    <property type="project" value="InterPro"/>
</dbReference>
<evidence type="ECO:0008006" key="3">
    <source>
        <dbReference type="Google" id="ProtNLM"/>
    </source>
</evidence>
<dbReference type="STRING" id="2200.GCA_001571405_00384"/>
<sequence>MDVIIVVHTEFGFVHAREVIPDKNATEGVSKGVPNLIKVADRHGAKVTFAVMPEVVGAFPRDINHEVGLHIHPGWEEFWQSGFTFHVGDKYLREHCHQSSTSTVLRGYPYKEQLDMIQTGSDCITESLGVRPTTFVAGKWSIDNNTVRALISAGVERDCSAPAHSRPCHYDWSKLPRICMPYRPSEHDYQEKGDLPLLIVPISQMFHAGNVNPEVVPQVGLSWLKACFTEYYSQRMPLFHICLHSPCMTDPYFLSVMDEFLGFIAQHRNINFRFASEVHEYAPVNPSTRVVPYLLGLNRNILGLGWKAAFKKIF</sequence>
<reference evidence="1 2" key="1">
    <citation type="submission" date="2016-10" db="EMBL/GenBank/DDBJ databases">
        <authorList>
            <person name="Varghese N."/>
            <person name="Submissions S."/>
        </authorList>
    </citation>
    <scope>NUCLEOTIDE SEQUENCE [LARGE SCALE GENOMIC DNA]</scope>
    <source>
        <strain evidence="1 2">DSM 2373</strain>
    </source>
</reference>
<dbReference type="AlphaFoldDB" id="A0A1G9AGC2"/>
<dbReference type="SUPFAM" id="SSF88713">
    <property type="entry name" value="Glycoside hydrolase/deacetylase"/>
    <property type="match status" value="1"/>
</dbReference>
<evidence type="ECO:0000313" key="1">
    <source>
        <dbReference type="EMBL" id="SDK25600.1"/>
    </source>
</evidence>
<organism evidence="1 2">
    <name type="scientific">Methanoculleus thermophilus</name>
    <dbReference type="NCBI Taxonomy" id="2200"/>
    <lineage>
        <taxon>Archaea</taxon>
        <taxon>Methanobacteriati</taxon>
        <taxon>Methanobacteriota</taxon>
        <taxon>Stenosarchaea group</taxon>
        <taxon>Methanomicrobia</taxon>
        <taxon>Methanomicrobiales</taxon>
        <taxon>Methanomicrobiaceae</taxon>
        <taxon>Methanoculleus</taxon>
    </lineage>
</organism>
<dbReference type="Gene3D" id="3.20.20.370">
    <property type="entry name" value="Glycoside hydrolase/deacetylase"/>
    <property type="match status" value="1"/>
</dbReference>
<keyword evidence="2" id="KW-1185">Reference proteome</keyword>
<proteinExistence type="predicted"/>
<evidence type="ECO:0000313" key="2">
    <source>
        <dbReference type="Proteomes" id="UP000326500"/>
    </source>
</evidence>